<evidence type="ECO:0000259" key="1">
    <source>
        <dbReference type="PROSITE" id="PS51186"/>
    </source>
</evidence>
<protein>
    <submittedName>
        <fullName evidence="2">GNAT family N-acetyltransferase</fullName>
    </submittedName>
</protein>
<accession>A0A2W7U0D5</accession>
<dbReference type="SUPFAM" id="SSF55729">
    <property type="entry name" value="Acyl-CoA N-acyltransferases (Nat)"/>
    <property type="match status" value="1"/>
</dbReference>
<dbReference type="RefSeq" id="WP_111408265.1">
    <property type="nucleotide sequence ID" value="NZ_QKXH01000001.1"/>
</dbReference>
<gene>
    <name evidence="2" type="ORF">DOS84_01090</name>
</gene>
<keyword evidence="3" id="KW-1185">Reference proteome</keyword>
<proteinExistence type="predicted"/>
<evidence type="ECO:0000313" key="2">
    <source>
        <dbReference type="EMBL" id="PZX95194.1"/>
    </source>
</evidence>
<dbReference type="InterPro" id="IPR016181">
    <property type="entry name" value="Acyl_CoA_acyltransferase"/>
</dbReference>
<comment type="caution">
    <text evidence="2">The sequence shown here is derived from an EMBL/GenBank/DDBJ whole genome shotgun (WGS) entry which is preliminary data.</text>
</comment>
<dbReference type="EMBL" id="QKXH01000001">
    <property type="protein sequence ID" value="PZX95194.1"/>
    <property type="molecule type" value="Genomic_DNA"/>
</dbReference>
<dbReference type="Pfam" id="PF00583">
    <property type="entry name" value="Acetyltransf_1"/>
    <property type="match status" value="1"/>
</dbReference>
<name>A0A2W7U0D5_9FLAO</name>
<feature type="domain" description="N-acetyltransferase" evidence="1">
    <location>
        <begin position="4"/>
        <end position="171"/>
    </location>
</feature>
<dbReference type="CDD" id="cd04301">
    <property type="entry name" value="NAT_SF"/>
    <property type="match status" value="1"/>
</dbReference>
<dbReference type="InterPro" id="IPR000182">
    <property type="entry name" value="GNAT_dom"/>
</dbReference>
<keyword evidence="2" id="KW-0808">Transferase</keyword>
<dbReference type="AlphaFoldDB" id="A0A2W7U0D5"/>
<dbReference type="OrthoDB" id="9796381at2"/>
<evidence type="ECO:0000313" key="3">
    <source>
        <dbReference type="Proteomes" id="UP000249177"/>
    </source>
</evidence>
<dbReference type="Proteomes" id="UP000249177">
    <property type="component" value="Unassembled WGS sequence"/>
</dbReference>
<dbReference type="GO" id="GO:0016747">
    <property type="term" value="F:acyltransferase activity, transferring groups other than amino-acyl groups"/>
    <property type="evidence" value="ECO:0007669"/>
    <property type="project" value="InterPro"/>
</dbReference>
<dbReference type="Gene3D" id="3.40.630.30">
    <property type="match status" value="1"/>
</dbReference>
<reference evidence="2 3" key="1">
    <citation type="submission" date="2018-06" db="EMBL/GenBank/DDBJ databases">
        <title>Flavobacterium sp IMCC34762, genome.</title>
        <authorList>
            <person name="Joung Y."/>
            <person name="Cho J."/>
            <person name="Song J."/>
        </authorList>
    </citation>
    <scope>NUCLEOTIDE SEQUENCE [LARGE SCALE GENOMIC DNA]</scope>
    <source>
        <strain evidence="2 3">IMCC34762</strain>
    </source>
</reference>
<dbReference type="PROSITE" id="PS51186">
    <property type="entry name" value="GNAT"/>
    <property type="match status" value="1"/>
</dbReference>
<sequence length="173" mass="19813">MTEYHFRKAIISEIPQIWDILQLAILRRKEEGSDQWQDGYPNPEVVQKDIEKGEGFVLTDGETIVGYTAVLINDEPEYANIEGEWLTNGDFVVCHRVAISEKYLGKGCAQKMIGCIEDFATQNNIYSVKADTNFDNIAMMKVFEKLGYTFCGHVYFRGGQRKAYEKVLHKSKI</sequence>
<organism evidence="2 3">
    <name type="scientific">Flavobacterium aquariorum</name>
    <dbReference type="NCBI Taxonomy" id="2217670"/>
    <lineage>
        <taxon>Bacteria</taxon>
        <taxon>Pseudomonadati</taxon>
        <taxon>Bacteroidota</taxon>
        <taxon>Flavobacteriia</taxon>
        <taxon>Flavobacteriales</taxon>
        <taxon>Flavobacteriaceae</taxon>
        <taxon>Flavobacterium</taxon>
    </lineage>
</organism>